<dbReference type="Proteomes" id="UP000037530">
    <property type="component" value="Unassembled WGS sequence"/>
</dbReference>
<dbReference type="PATRIC" id="fig|171383.3.peg.2380"/>
<reference evidence="3" key="1">
    <citation type="submission" date="2015-08" db="EMBL/GenBank/DDBJ databases">
        <title>Vibrio galatheae sp. nov., a novel member of the Vibrionaceae family isolated from the Solomon Islands.</title>
        <authorList>
            <person name="Giubergia S."/>
            <person name="Machado H."/>
            <person name="Mateiu R.V."/>
            <person name="Gram L."/>
        </authorList>
    </citation>
    <scope>NUCLEOTIDE SEQUENCE [LARGE SCALE GENOMIC DNA]</scope>
    <source>
        <strain evidence="3">DSM 19134</strain>
    </source>
</reference>
<accession>A0A0M0HZN3</accession>
<keyword evidence="3" id="KW-1185">Reference proteome</keyword>
<sequence>MKKFITFCALAALPITQTLANEDTTQDMSDPLAIFAQIGAGVTNKGLNLKYGQTYDTGVENKAGMNVLEVKGIAGDTLGWYDDESQTNDSIDSFRIRNFTANVKNGHGKQIDINYNTNNEFGTASYSMLQALPALGPVSFFPLAGAGVAFGNNVVGDDGKVQSGYSVPGTFALVGTYTKIAVTDKIWLNYNPMWMTTLSGSDNFKDHGFEGDSSVLNHEFAISYQFTPRFNMRYFANWSENTHFGDGDHRIEFNYQL</sequence>
<proteinExistence type="predicted"/>
<feature type="chain" id="PRO_5005600475" description="Porin" evidence="1">
    <location>
        <begin position="21"/>
        <end position="257"/>
    </location>
</feature>
<protein>
    <recommendedName>
        <fullName evidence="4">Porin</fullName>
    </recommendedName>
</protein>
<dbReference type="EMBL" id="LHPI01000009">
    <property type="protein sequence ID" value="KOO07534.1"/>
    <property type="molecule type" value="Genomic_DNA"/>
</dbReference>
<evidence type="ECO:0000256" key="1">
    <source>
        <dbReference type="SAM" id="SignalP"/>
    </source>
</evidence>
<name>A0A0M0HZN3_9VIBR</name>
<keyword evidence="1" id="KW-0732">Signal</keyword>
<evidence type="ECO:0000313" key="2">
    <source>
        <dbReference type="EMBL" id="KOO07534.1"/>
    </source>
</evidence>
<evidence type="ECO:0008006" key="4">
    <source>
        <dbReference type="Google" id="ProtNLM"/>
    </source>
</evidence>
<dbReference type="OrthoDB" id="5291732at2"/>
<evidence type="ECO:0000313" key="3">
    <source>
        <dbReference type="Proteomes" id="UP000037530"/>
    </source>
</evidence>
<gene>
    <name evidence="2" type="ORF">AKJ31_11645</name>
</gene>
<dbReference type="AlphaFoldDB" id="A0A0M0HZN3"/>
<feature type="signal peptide" evidence="1">
    <location>
        <begin position="1"/>
        <end position="20"/>
    </location>
</feature>
<comment type="caution">
    <text evidence="2">The sequence shown here is derived from an EMBL/GenBank/DDBJ whole genome shotgun (WGS) entry which is preliminary data.</text>
</comment>
<dbReference type="RefSeq" id="WP_053409272.1">
    <property type="nucleotide sequence ID" value="NZ_DAIPHI010000003.1"/>
</dbReference>
<organism evidence="2 3">
    <name type="scientific">Vibrio hepatarius</name>
    <dbReference type="NCBI Taxonomy" id="171383"/>
    <lineage>
        <taxon>Bacteria</taxon>
        <taxon>Pseudomonadati</taxon>
        <taxon>Pseudomonadota</taxon>
        <taxon>Gammaproteobacteria</taxon>
        <taxon>Vibrionales</taxon>
        <taxon>Vibrionaceae</taxon>
        <taxon>Vibrio</taxon>
        <taxon>Vibrio oreintalis group</taxon>
    </lineage>
</organism>